<dbReference type="GO" id="GO:0016042">
    <property type="term" value="P:lipid catabolic process"/>
    <property type="evidence" value="ECO:0007669"/>
    <property type="project" value="TreeGrafter"/>
</dbReference>
<comment type="similarity">
    <text evidence="2 4">Belongs to the AB hydrolase superfamily. Lipase family.</text>
</comment>
<dbReference type="EMBL" id="AJVK01007791">
    <property type="status" value="NOT_ANNOTATED_CDS"/>
    <property type="molecule type" value="Genomic_DNA"/>
</dbReference>
<dbReference type="KEGG" id="ppap:129802022"/>
<dbReference type="InterPro" id="IPR033906">
    <property type="entry name" value="Lipase_N"/>
</dbReference>
<evidence type="ECO:0000256" key="2">
    <source>
        <dbReference type="ARBA" id="ARBA00010701"/>
    </source>
</evidence>
<comment type="subcellular location">
    <subcellularLocation>
        <location evidence="1">Secreted</location>
    </subcellularLocation>
</comment>
<dbReference type="InterPro" id="IPR013818">
    <property type="entry name" value="Lipase"/>
</dbReference>
<proteinExistence type="inferred from homology"/>
<dbReference type="OrthoDB" id="199913at2759"/>
<dbReference type="EMBL" id="AJVK01007790">
    <property type="status" value="NOT_ANNOTATED_CDS"/>
    <property type="molecule type" value="Genomic_DNA"/>
</dbReference>
<dbReference type="PRINTS" id="PR00821">
    <property type="entry name" value="TAGLIPASE"/>
</dbReference>
<evidence type="ECO:0000256" key="4">
    <source>
        <dbReference type="RuleBase" id="RU004262"/>
    </source>
</evidence>
<dbReference type="GO" id="GO:0005615">
    <property type="term" value="C:extracellular space"/>
    <property type="evidence" value="ECO:0007669"/>
    <property type="project" value="TreeGrafter"/>
</dbReference>
<dbReference type="VEuPathDB" id="VectorBase:PPAI010182"/>
<dbReference type="AlphaFoldDB" id="A0A1B0EZU1"/>
<dbReference type="GeneID" id="129802022"/>
<evidence type="ECO:0000256" key="1">
    <source>
        <dbReference type="ARBA" id="ARBA00004613"/>
    </source>
</evidence>
<dbReference type="Proteomes" id="UP000092462">
    <property type="component" value="Unassembled WGS sequence"/>
</dbReference>
<dbReference type="Gene3D" id="3.40.50.1820">
    <property type="entry name" value="alpha/beta hydrolase"/>
    <property type="match status" value="1"/>
</dbReference>
<dbReference type="RefSeq" id="XP_055703534.1">
    <property type="nucleotide sequence ID" value="XM_055847559.1"/>
</dbReference>
<dbReference type="PANTHER" id="PTHR11610:SF169">
    <property type="entry name" value="GH15759P-RELATED"/>
    <property type="match status" value="1"/>
</dbReference>
<sequence>MNAVVNTTATFCSVFTLLFGGSPLIFSPAPRGDCVNCCTIREPKDIRFLLYTKINPTNPDHLYISDEKRLKTSHLNTSNPLILYLHGFSEQAPGDIGQSSFEIRQAFLEMGDYNVILVDWRSLTALPWYITSVQNGPRVGRYIARFLKFLIKTGKVNLEKIHVIGFSLGAEVAGFIGKILKAWGLFLPRITGLDPAFPLYMFMGSSDRLSASDARFVDVIHTDGGILGFPWPLGDADFFPNEGVPLQPGCAREEISKNRWLGIFVGCSHQRAWQYFVESIRRPKAFLATKCEKSSQRFKGKVKYKSCNRKITPYMGLMADSRLRGRFFLTTNDEPPFGKNFPF</sequence>
<accession>A0A1B0EZU1</accession>
<dbReference type="CDD" id="cd00707">
    <property type="entry name" value="Pancreat_lipase_like"/>
    <property type="match status" value="1"/>
</dbReference>
<dbReference type="FunFam" id="3.40.50.1820:FF:000122">
    <property type="entry name" value="Vitellogenin-3-like Protein"/>
    <property type="match status" value="1"/>
</dbReference>
<evidence type="ECO:0000313" key="5">
    <source>
        <dbReference type="EnsemblMetazoa" id="PPAI010182-PA"/>
    </source>
</evidence>
<keyword evidence="3" id="KW-0964">Secreted</keyword>
<name>A0A1B0EZU1_PHLPP</name>
<dbReference type="EnsemblMetazoa" id="PPAI010182-RA">
    <property type="protein sequence ID" value="PPAI010182-PA"/>
    <property type="gene ID" value="PPAI010182"/>
</dbReference>
<evidence type="ECO:0000313" key="6">
    <source>
        <dbReference type="Proteomes" id="UP000092462"/>
    </source>
</evidence>
<dbReference type="Pfam" id="PF00151">
    <property type="entry name" value="Lipase"/>
    <property type="match status" value="1"/>
</dbReference>
<protein>
    <submittedName>
        <fullName evidence="5">Uncharacterized protein</fullName>
    </submittedName>
</protein>
<reference evidence="5" key="1">
    <citation type="submission" date="2022-08" db="UniProtKB">
        <authorList>
            <consortium name="EnsemblMetazoa"/>
        </authorList>
    </citation>
    <scope>IDENTIFICATION</scope>
    <source>
        <strain evidence="5">Israel</strain>
    </source>
</reference>
<organism evidence="5 6">
    <name type="scientific">Phlebotomus papatasi</name>
    <name type="common">Sandfly</name>
    <dbReference type="NCBI Taxonomy" id="29031"/>
    <lineage>
        <taxon>Eukaryota</taxon>
        <taxon>Metazoa</taxon>
        <taxon>Ecdysozoa</taxon>
        <taxon>Arthropoda</taxon>
        <taxon>Hexapoda</taxon>
        <taxon>Insecta</taxon>
        <taxon>Pterygota</taxon>
        <taxon>Neoptera</taxon>
        <taxon>Endopterygota</taxon>
        <taxon>Diptera</taxon>
        <taxon>Nematocera</taxon>
        <taxon>Psychodoidea</taxon>
        <taxon>Psychodidae</taxon>
        <taxon>Phlebotomus</taxon>
        <taxon>Phlebotomus</taxon>
    </lineage>
</organism>
<dbReference type="PANTHER" id="PTHR11610">
    <property type="entry name" value="LIPASE"/>
    <property type="match status" value="1"/>
</dbReference>
<dbReference type="VEuPathDB" id="VectorBase:PPAPM1_000657"/>
<keyword evidence="6" id="KW-1185">Reference proteome</keyword>
<dbReference type="InterPro" id="IPR000734">
    <property type="entry name" value="TAG_lipase"/>
</dbReference>
<dbReference type="GO" id="GO:0017171">
    <property type="term" value="F:serine hydrolase activity"/>
    <property type="evidence" value="ECO:0007669"/>
    <property type="project" value="TreeGrafter"/>
</dbReference>
<evidence type="ECO:0000256" key="3">
    <source>
        <dbReference type="ARBA" id="ARBA00022525"/>
    </source>
</evidence>
<dbReference type="SUPFAM" id="SSF53474">
    <property type="entry name" value="alpha/beta-Hydrolases"/>
    <property type="match status" value="1"/>
</dbReference>
<dbReference type="GO" id="GO:0016298">
    <property type="term" value="F:lipase activity"/>
    <property type="evidence" value="ECO:0007669"/>
    <property type="project" value="InterPro"/>
</dbReference>
<dbReference type="InterPro" id="IPR029058">
    <property type="entry name" value="AB_hydrolase_fold"/>
</dbReference>